<sequence>MNKSTIVNLLKEGTVTIKFTKVDGSTRVMNATLDVDGFEVAANPVSGEALSVFDTGINEWRSFRWDSLKEVAGAPVSL</sequence>
<evidence type="ECO:0000313" key="2">
    <source>
        <dbReference type="Proteomes" id="UP000202958"/>
    </source>
</evidence>
<dbReference type="Pfam" id="PF10902">
    <property type="entry name" value="WYL_2"/>
    <property type="match status" value="1"/>
</dbReference>
<protein>
    <submittedName>
        <fullName evidence="1">Uncharacterized protein</fullName>
    </submittedName>
</protein>
<reference evidence="1 2" key="1">
    <citation type="submission" date="2015-04" db="EMBL/GenBank/DDBJ databases">
        <authorList>
            <person name="Hodson T.S."/>
            <person name="Hyde J.R."/>
            <person name="Schouten J.T."/>
            <person name="Crockett J.T."/>
            <person name="Smith T.A."/>
            <person name="Merrill B.D."/>
            <person name="Crook M.B."/>
            <person name="Griffitts J.S."/>
            <person name="Burnett S.H."/>
            <person name="Grose J.H."/>
            <person name="Breakwell D.P."/>
        </authorList>
    </citation>
    <scope>NUCLEOTIDE SEQUENCE [LARGE SCALE GENOMIC DNA]</scope>
</reference>
<evidence type="ECO:0000313" key="1">
    <source>
        <dbReference type="EMBL" id="AKF13458.1"/>
    </source>
</evidence>
<gene>
    <name evidence="1" type="ORF">PHIN3_195</name>
</gene>
<dbReference type="OrthoDB" id="18033at10239"/>
<organism evidence="1 2">
    <name type="scientific">Sinorhizobium phage phiN3</name>
    <dbReference type="NCBI Taxonomy" id="1647405"/>
    <lineage>
        <taxon>Viruses</taxon>
        <taxon>Duplodnaviria</taxon>
        <taxon>Heunggongvirae</taxon>
        <taxon>Uroviricota</taxon>
        <taxon>Caudoviricetes</taxon>
        <taxon>Emdodecavirus</taxon>
        <taxon>Emdodecavirus N3</taxon>
    </lineage>
</organism>
<dbReference type="KEGG" id="vg:26638930"/>
<proteinExistence type="predicted"/>
<dbReference type="EMBL" id="KR052482">
    <property type="protein sequence ID" value="AKF13458.1"/>
    <property type="molecule type" value="Genomic_DNA"/>
</dbReference>
<dbReference type="GeneID" id="26638930"/>
<dbReference type="Proteomes" id="UP000202958">
    <property type="component" value="Segment"/>
</dbReference>
<accession>A0A0F6SJ24</accession>
<name>A0A0F6SJ24_9CAUD</name>
<dbReference type="RefSeq" id="YP_009212435.1">
    <property type="nucleotide sequence ID" value="NC_028945.1"/>
</dbReference>
<keyword evidence="2" id="KW-1185">Reference proteome</keyword>
<dbReference type="InterPro" id="IPR024401">
    <property type="entry name" value="WYL_prot"/>
</dbReference>